<dbReference type="EMBL" id="LAZR01000400">
    <property type="protein sequence ID" value="KKN70628.1"/>
    <property type="molecule type" value="Genomic_DNA"/>
</dbReference>
<gene>
    <name evidence="1" type="ORF">LCGC14_0429010</name>
</gene>
<organism evidence="1">
    <name type="scientific">marine sediment metagenome</name>
    <dbReference type="NCBI Taxonomy" id="412755"/>
    <lineage>
        <taxon>unclassified sequences</taxon>
        <taxon>metagenomes</taxon>
        <taxon>ecological metagenomes</taxon>
    </lineage>
</organism>
<comment type="caution">
    <text evidence="1">The sequence shown here is derived from an EMBL/GenBank/DDBJ whole genome shotgun (WGS) entry which is preliminary data.</text>
</comment>
<evidence type="ECO:0000313" key="1">
    <source>
        <dbReference type="EMBL" id="KKN70628.1"/>
    </source>
</evidence>
<dbReference type="AlphaFoldDB" id="A0A0F9VY26"/>
<proteinExistence type="predicted"/>
<accession>A0A0F9VY26</accession>
<name>A0A0F9VY26_9ZZZZ</name>
<sequence>MPKLHWPTAQTPEISPLAARIVALEGLLGMLVPAATLAAYGNHKPSKKTKSTGGGSANLECLPCESYKELVLTWQQAMEWTNGLDYALTVMLASIASTKSVGDQLWVKVIGPASCGKSTLCEAVSVNKKYVFPKSTIRGFHSGFVLDGSEKEDHSLIARLYGKTLVTKDGDTLLQSPNLAQILAEARDIYDGTSRTHYRNAKSKDYEGLRMTWILCGTKSLQKIDESELGERFLDCVLMHKIDDELEDEVLWRVANRADRDAVIESEGEAEKQYAPELAKAMQLTGGYVGYLRSNAMDLLPLVENSDEAKRACTRLGKFIAHMRARPSNRQEGTAEREFAARLVSQLVRLAKCLALVLNRESVDESVMSRVRRVALDTSRGQTLKIVTHLYGRVEGSESRAISVRVNLSTQKVSSLLAFLREIGVVERFKTKKTSRVASGVTRWRLTRRMRELYKEVSHED</sequence>
<protein>
    <submittedName>
        <fullName evidence="1">Uncharacterized protein</fullName>
    </submittedName>
</protein>
<reference evidence="1" key="1">
    <citation type="journal article" date="2015" name="Nature">
        <title>Complex archaea that bridge the gap between prokaryotes and eukaryotes.</title>
        <authorList>
            <person name="Spang A."/>
            <person name="Saw J.H."/>
            <person name="Jorgensen S.L."/>
            <person name="Zaremba-Niedzwiedzka K."/>
            <person name="Martijn J."/>
            <person name="Lind A.E."/>
            <person name="van Eijk R."/>
            <person name="Schleper C."/>
            <person name="Guy L."/>
            <person name="Ettema T.J."/>
        </authorList>
    </citation>
    <scope>NUCLEOTIDE SEQUENCE</scope>
</reference>